<dbReference type="PANTHER" id="PTHR10037">
    <property type="entry name" value="VOLTAGE-GATED CATION CHANNEL CALCIUM AND SODIUM"/>
    <property type="match status" value="1"/>
</dbReference>
<keyword evidence="4 6" id="KW-0472">Membrane</keyword>
<feature type="transmembrane region" description="Helical" evidence="6">
    <location>
        <begin position="97"/>
        <end position="116"/>
    </location>
</feature>
<keyword evidence="9" id="KW-1185">Reference proteome</keyword>
<dbReference type="EMBL" id="CAUYUJ010016126">
    <property type="protein sequence ID" value="CAK0862103.1"/>
    <property type="molecule type" value="Genomic_DNA"/>
</dbReference>
<comment type="caution">
    <text evidence="8">The sequence shown here is derived from an EMBL/GenBank/DDBJ whole genome shotgun (WGS) entry which is preliminary data.</text>
</comment>
<dbReference type="Gene3D" id="1.20.120.350">
    <property type="entry name" value="Voltage-gated potassium channels. Chain C"/>
    <property type="match status" value="1"/>
</dbReference>
<feature type="region of interest" description="Disordered" evidence="5">
    <location>
        <begin position="28"/>
        <end position="52"/>
    </location>
</feature>
<sequence length="358" mass="40245">ALGGRLCSCCPCRRSLLPPAGRAEAVADVRGQHQPGELSPVPQRRRSTAGSATDALYDDIPDDISITLAGMSSVAVWGSHSSGHYVKHLRRFMAKTWVEFFWLFCILVNTICMMIEEQYLGALEGYRLGYYQETGSNRYPSLEAVLEASDWTFAGIFTIEIIMRLVAIGRRFWSSPSCVVDLLVVIATDVGLALRSRVNLQVLRLMRLTRLVRILRLIRSMETIETFQLMATSLRACVTSATWAIIVLCVGLTVFALLMTMIVRDFYLQEESNSNLTLEEKLELFEYFGSYSRSMVSMFELALANWPVICRFLQEDLYEGWAVAAIFYKLTVGFAMIDGSLDSECSVHAGDLLSDRDR</sequence>
<organism evidence="8 9">
    <name type="scientific">Prorocentrum cordatum</name>
    <dbReference type="NCBI Taxonomy" id="2364126"/>
    <lineage>
        <taxon>Eukaryota</taxon>
        <taxon>Sar</taxon>
        <taxon>Alveolata</taxon>
        <taxon>Dinophyceae</taxon>
        <taxon>Prorocentrales</taxon>
        <taxon>Prorocentraceae</taxon>
        <taxon>Prorocentrum</taxon>
    </lineage>
</organism>
<dbReference type="InterPro" id="IPR043203">
    <property type="entry name" value="VGCC_Ca_Na"/>
</dbReference>
<reference evidence="8" key="1">
    <citation type="submission" date="2023-10" db="EMBL/GenBank/DDBJ databases">
        <authorList>
            <person name="Chen Y."/>
            <person name="Shah S."/>
            <person name="Dougan E. K."/>
            <person name="Thang M."/>
            <person name="Chan C."/>
        </authorList>
    </citation>
    <scope>NUCLEOTIDE SEQUENCE [LARGE SCALE GENOMIC DNA]</scope>
</reference>
<feature type="transmembrane region" description="Helical" evidence="6">
    <location>
        <begin position="151"/>
        <end position="167"/>
    </location>
</feature>
<gene>
    <name evidence="8" type="ORF">PCOR1329_LOCUS50605</name>
</gene>
<name>A0ABN9UQ59_9DINO</name>
<feature type="domain" description="Ion transport" evidence="7">
    <location>
        <begin position="96"/>
        <end position="315"/>
    </location>
</feature>
<dbReference type="InterPro" id="IPR027359">
    <property type="entry name" value="Volt_channel_dom_sf"/>
</dbReference>
<evidence type="ECO:0000256" key="3">
    <source>
        <dbReference type="ARBA" id="ARBA00022989"/>
    </source>
</evidence>
<keyword evidence="2 6" id="KW-0812">Transmembrane</keyword>
<dbReference type="SUPFAM" id="SSF81324">
    <property type="entry name" value="Voltage-gated potassium channels"/>
    <property type="match status" value="1"/>
</dbReference>
<evidence type="ECO:0000256" key="4">
    <source>
        <dbReference type="ARBA" id="ARBA00023136"/>
    </source>
</evidence>
<accession>A0ABN9UQ59</accession>
<evidence type="ECO:0000256" key="2">
    <source>
        <dbReference type="ARBA" id="ARBA00022692"/>
    </source>
</evidence>
<dbReference type="PANTHER" id="PTHR10037:SF62">
    <property type="entry name" value="SODIUM CHANNEL PROTEIN 60E"/>
    <property type="match status" value="1"/>
</dbReference>
<protein>
    <recommendedName>
        <fullName evidence="7">Ion transport domain-containing protein</fullName>
    </recommendedName>
</protein>
<evidence type="ECO:0000259" key="7">
    <source>
        <dbReference type="Pfam" id="PF00520"/>
    </source>
</evidence>
<dbReference type="Pfam" id="PF00520">
    <property type="entry name" value="Ion_trans"/>
    <property type="match status" value="1"/>
</dbReference>
<evidence type="ECO:0000313" key="8">
    <source>
        <dbReference type="EMBL" id="CAK0862103.1"/>
    </source>
</evidence>
<feature type="transmembrane region" description="Helical" evidence="6">
    <location>
        <begin position="241"/>
        <end position="263"/>
    </location>
</feature>
<evidence type="ECO:0000256" key="1">
    <source>
        <dbReference type="ARBA" id="ARBA00004141"/>
    </source>
</evidence>
<dbReference type="Proteomes" id="UP001189429">
    <property type="component" value="Unassembled WGS sequence"/>
</dbReference>
<keyword evidence="3 6" id="KW-1133">Transmembrane helix</keyword>
<dbReference type="InterPro" id="IPR005821">
    <property type="entry name" value="Ion_trans_dom"/>
</dbReference>
<feature type="non-terminal residue" evidence="8">
    <location>
        <position position="1"/>
    </location>
</feature>
<evidence type="ECO:0000256" key="5">
    <source>
        <dbReference type="SAM" id="MobiDB-lite"/>
    </source>
</evidence>
<comment type="subcellular location">
    <subcellularLocation>
        <location evidence="1">Membrane</location>
        <topology evidence="1">Multi-pass membrane protein</topology>
    </subcellularLocation>
</comment>
<evidence type="ECO:0000313" key="9">
    <source>
        <dbReference type="Proteomes" id="UP001189429"/>
    </source>
</evidence>
<evidence type="ECO:0000256" key="6">
    <source>
        <dbReference type="SAM" id="Phobius"/>
    </source>
</evidence>
<proteinExistence type="predicted"/>